<organism evidence="25 26">
    <name type="scientific">Hallella bergensis DSM 17361</name>
    <dbReference type="NCBI Taxonomy" id="585502"/>
    <lineage>
        <taxon>Bacteria</taxon>
        <taxon>Pseudomonadati</taxon>
        <taxon>Bacteroidota</taxon>
        <taxon>Bacteroidia</taxon>
        <taxon>Bacteroidales</taxon>
        <taxon>Prevotellaceae</taxon>
        <taxon>Hallella</taxon>
    </lineage>
</organism>
<keyword evidence="14" id="KW-0289">Folate biosynthesis</keyword>
<dbReference type="Gene3D" id="3.40.1190.10">
    <property type="entry name" value="Mur-like, catalytic domain"/>
    <property type="match status" value="1"/>
</dbReference>
<dbReference type="InterPro" id="IPR004101">
    <property type="entry name" value="Mur_ligase_C"/>
</dbReference>
<dbReference type="RefSeq" id="WP_007175232.1">
    <property type="nucleotide sequence ID" value="NZ_GG704784.1"/>
</dbReference>
<protein>
    <recommendedName>
        <fullName evidence="8">Dihydrofolate synthase/folylpolyglutamate synthase</fullName>
        <ecNumber evidence="6">6.3.2.12</ecNumber>
        <ecNumber evidence="7">6.3.2.17</ecNumber>
    </recommendedName>
    <alternativeName>
        <fullName evidence="17">Folylpoly-gamma-glutamate synthetase-dihydrofolate synthetase</fullName>
    </alternativeName>
    <alternativeName>
        <fullName evidence="15">Folylpolyglutamate synthetase</fullName>
    </alternativeName>
    <alternativeName>
        <fullName evidence="16">Tetrahydrofolylpolyglutamate synthase</fullName>
    </alternativeName>
</protein>
<dbReference type="SUPFAM" id="SSF53623">
    <property type="entry name" value="MurD-like peptide ligases, catalytic domain"/>
    <property type="match status" value="1"/>
</dbReference>
<dbReference type="PANTHER" id="PTHR11136:SF0">
    <property type="entry name" value="DIHYDROFOLATE SYNTHETASE-RELATED"/>
    <property type="match status" value="1"/>
</dbReference>
<evidence type="ECO:0000256" key="14">
    <source>
        <dbReference type="ARBA" id="ARBA00022909"/>
    </source>
</evidence>
<comment type="cofactor">
    <cofactor evidence="1">
        <name>Mg(2+)</name>
        <dbReference type="ChEBI" id="CHEBI:18420"/>
    </cofactor>
</comment>
<dbReference type="eggNOG" id="COG0285">
    <property type="taxonomic scope" value="Bacteria"/>
</dbReference>
<dbReference type="InterPro" id="IPR018109">
    <property type="entry name" value="Folylpolyglutamate_synth_CS"/>
</dbReference>
<dbReference type="GO" id="GO:0005524">
    <property type="term" value="F:ATP binding"/>
    <property type="evidence" value="ECO:0007669"/>
    <property type="project" value="UniProtKB-KW"/>
</dbReference>
<comment type="pathway">
    <text evidence="4">Cofactor biosynthesis; tetrahydrofolylpolyglutamate biosynthesis.</text>
</comment>
<evidence type="ECO:0000256" key="1">
    <source>
        <dbReference type="ARBA" id="ARBA00001946"/>
    </source>
</evidence>
<name>D1PSW9_9BACT</name>
<dbReference type="Gene3D" id="3.90.190.20">
    <property type="entry name" value="Mur ligase, C-terminal domain"/>
    <property type="match status" value="1"/>
</dbReference>
<dbReference type="PIRSF" id="PIRSF001563">
    <property type="entry name" value="Folylpolyglu_synth"/>
    <property type="match status" value="1"/>
</dbReference>
<dbReference type="PROSITE" id="PS01012">
    <property type="entry name" value="FOLYLPOLYGLU_SYNT_2"/>
    <property type="match status" value="1"/>
</dbReference>
<dbReference type="Pfam" id="PF02875">
    <property type="entry name" value="Mur_ligase_C"/>
    <property type="match status" value="1"/>
</dbReference>
<dbReference type="SUPFAM" id="SSF53244">
    <property type="entry name" value="MurD-like peptide ligases, peptide-binding domain"/>
    <property type="match status" value="1"/>
</dbReference>
<keyword evidence="13" id="KW-0460">Magnesium</keyword>
<evidence type="ECO:0000256" key="15">
    <source>
        <dbReference type="ARBA" id="ARBA00030048"/>
    </source>
</evidence>
<dbReference type="InterPro" id="IPR036565">
    <property type="entry name" value="Mur-like_cat_sf"/>
</dbReference>
<evidence type="ECO:0000256" key="9">
    <source>
        <dbReference type="ARBA" id="ARBA00022598"/>
    </source>
</evidence>
<evidence type="ECO:0000259" key="23">
    <source>
        <dbReference type="Pfam" id="PF02875"/>
    </source>
</evidence>
<feature type="domain" description="Mur ligase C-terminal" evidence="23">
    <location>
        <begin position="305"/>
        <end position="422"/>
    </location>
</feature>
<evidence type="ECO:0000256" key="8">
    <source>
        <dbReference type="ARBA" id="ARBA00019357"/>
    </source>
</evidence>
<keyword evidence="10" id="KW-0479">Metal-binding</keyword>
<comment type="catalytic activity">
    <reaction evidence="18">
        <text>(6S)-5,6,7,8-tetrahydrofolyl-(gamma-L-Glu)(n) + L-glutamate + ATP = (6S)-5,6,7,8-tetrahydrofolyl-(gamma-L-Glu)(n+1) + ADP + phosphate + H(+)</text>
        <dbReference type="Rhea" id="RHEA:10580"/>
        <dbReference type="Rhea" id="RHEA-COMP:14738"/>
        <dbReference type="Rhea" id="RHEA-COMP:14740"/>
        <dbReference type="ChEBI" id="CHEBI:15378"/>
        <dbReference type="ChEBI" id="CHEBI:29985"/>
        <dbReference type="ChEBI" id="CHEBI:30616"/>
        <dbReference type="ChEBI" id="CHEBI:43474"/>
        <dbReference type="ChEBI" id="CHEBI:141005"/>
        <dbReference type="ChEBI" id="CHEBI:456216"/>
        <dbReference type="EC" id="6.3.2.17"/>
    </reaction>
</comment>
<dbReference type="EMBL" id="ACKS01000009">
    <property type="protein sequence ID" value="EFA45437.1"/>
    <property type="molecule type" value="Genomic_DNA"/>
</dbReference>
<evidence type="ECO:0000256" key="4">
    <source>
        <dbReference type="ARBA" id="ARBA00005150"/>
    </source>
</evidence>
<evidence type="ECO:0000256" key="6">
    <source>
        <dbReference type="ARBA" id="ARBA00013023"/>
    </source>
</evidence>
<evidence type="ECO:0000256" key="20">
    <source>
        <dbReference type="ARBA" id="ARBA00049035"/>
    </source>
</evidence>
<dbReference type="FunFam" id="3.40.1190.10:FF:000011">
    <property type="entry name" value="Folylpolyglutamate synthase/dihydrofolate synthase"/>
    <property type="match status" value="1"/>
</dbReference>
<dbReference type="GO" id="GO:0004326">
    <property type="term" value="F:tetrahydrofolylpolyglutamate synthase activity"/>
    <property type="evidence" value="ECO:0007669"/>
    <property type="project" value="UniProtKB-EC"/>
</dbReference>
<comment type="catalytic activity">
    <reaction evidence="21">
        <text>7,8-dihydropteroate + L-glutamate + ATP = 7,8-dihydrofolate + ADP + phosphate + H(+)</text>
        <dbReference type="Rhea" id="RHEA:23584"/>
        <dbReference type="ChEBI" id="CHEBI:15378"/>
        <dbReference type="ChEBI" id="CHEBI:17839"/>
        <dbReference type="ChEBI" id="CHEBI:29985"/>
        <dbReference type="ChEBI" id="CHEBI:30616"/>
        <dbReference type="ChEBI" id="CHEBI:43474"/>
        <dbReference type="ChEBI" id="CHEBI:57451"/>
        <dbReference type="ChEBI" id="CHEBI:456216"/>
        <dbReference type="EC" id="6.3.2.12"/>
    </reaction>
</comment>
<dbReference type="GO" id="GO:0046872">
    <property type="term" value="F:metal ion binding"/>
    <property type="evidence" value="ECO:0007669"/>
    <property type="project" value="UniProtKB-KW"/>
</dbReference>
<comment type="similarity">
    <text evidence="5 22">Belongs to the folylpolyglutamate synthase family.</text>
</comment>
<dbReference type="GO" id="GO:0005737">
    <property type="term" value="C:cytoplasm"/>
    <property type="evidence" value="ECO:0007669"/>
    <property type="project" value="TreeGrafter"/>
</dbReference>
<comment type="catalytic activity">
    <reaction evidence="19">
        <text>10-formyltetrahydrofolyl-(gamma-L-Glu)(n) + L-glutamate + ATP = 10-formyltetrahydrofolyl-(gamma-L-Glu)(n+1) + ADP + phosphate + H(+)</text>
        <dbReference type="Rhea" id="RHEA:51904"/>
        <dbReference type="Rhea" id="RHEA-COMP:13088"/>
        <dbReference type="Rhea" id="RHEA-COMP:14300"/>
        <dbReference type="ChEBI" id="CHEBI:15378"/>
        <dbReference type="ChEBI" id="CHEBI:29985"/>
        <dbReference type="ChEBI" id="CHEBI:30616"/>
        <dbReference type="ChEBI" id="CHEBI:43474"/>
        <dbReference type="ChEBI" id="CHEBI:134413"/>
        <dbReference type="ChEBI" id="CHEBI:456216"/>
        <dbReference type="EC" id="6.3.2.17"/>
    </reaction>
</comment>
<comment type="caution">
    <text evidence="25">The sequence shown here is derived from an EMBL/GenBank/DDBJ whole genome shotgun (WGS) entry which is preliminary data.</text>
</comment>
<keyword evidence="11 22" id="KW-0547">Nucleotide-binding</keyword>
<dbReference type="EC" id="6.3.2.12" evidence="6"/>
<evidence type="ECO:0000256" key="11">
    <source>
        <dbReference type="ARBA" id="ARBA00022741"/>
    </source>
</evidence>
<evidence type="ECO:0000256" key="18">
    <source>
        <dbReference type="ARBA" id="ARBA00047493"/>
    </source>
</evidence>
<comment type="function">
    <text evidence="2">Functions in two distinct reactions of the de novo folate biosynthetic pathway. Catalyzes the addition of a glutamate residue to dihydropteroate (7,8-dihydropteroate or H2Pte) to form dihydrofolate (7,8-dihydrofolate monoglutamate or H2Pte-Glu). Also catalyzes successive additions of L-glutamate to tetrahydrofolate or 10-formyltetrahydrofolate or 5,10-methylenetetrahydrofolate, leading to folylpolyglutamate derivatives.</text>
</comment>
<evidence type="ECO:0000256" key="13">
    <source>
        <dbReference type="ARBA" id="ARBA00022842"/>
    </source>
</evidence>
<evidence type="ECO:0000256" key="22">
    <source>
        <dbReference type="PIRNR" id="PIRNR001563"/>
    </source>
</evidence>
<dbReference type="HOGENOM" id="CLU_015869_1_1_10"/>
<dbReference type="AlphaFoldDB" id="D1PSW9"/>
<evidence type="ECO:0000256" key="5">
    <source>
        <dbReference type="ARBA" id="ARBA00008276"/>
    </source>
</evidence>
<keyword evidence="9 22" id="KW-0436">Ligase</keyword>
<comment type="pathway">
    <text evidence="3">Cofactor biosynthesis; tetrahydrofolate biosynthesis; 7,8-dihydrofolate from 2-amino-4-hydroxy-6-hydroxymethyl-7,8-dihydropteridine diphosphate and 4-aminobenzoate: step 2/2.</text>
</comment>
<dbReference type="InterPro" id="IPR001645">
    <property type="entry name" value="Folylpolyglutamate_synth"/>
</dbReference>
<dbReference type="OrthoDB" id="9809356at2"/>
<reference evidence="25 26" key="1">
    <citation type="submission" date="2009-10" db="EMBL/GenBank/DDBJ databases">
        <authorList>
            <person name="Qin X."/>
            <person name="Bachman B."/>
            <person name="Battles P."/>
            <person name="Bell A."/>
            <person name="Bess C."/>
            <person name="Bickham C."/>
            <person name="Chaboub L."/>
            <person name="Chen D."/>
            <person name="Coyle M."/>
            <person name="Deiros D.R."/>
            <person name="Dinh H."/>
            <person name="Forbes L."/>
            <person name="Fowler G."/>
            <person name="Francisco L."/>
            <person name="Fu Q."/>
            <person name="Gubbala S."/>
            <person name="Hale W."/>
            <person name="Han Y."/>
            <person name="Hemphill L."/>
            <person name="Highlander S.K."/>
            <person name="Hirani K."/>
            <person name="Hogues M."/>
            <person name="Jackson L."/>
            <person name="Jakkamsetti A."/>
            <person name="Javaid M."/>
            <person name="Jiang H."/>
            <person name="Korchina V."/>
            <person name="Kovar C."/>
            <person name="Lara F."/>
            <person name="Lee S."/>
            <person name="Mata R."/>
            <person name="Mathew T."/>
            <person name="Moen C."/>
            <person name="Morales K."/>
            <person name="Munidasa M."/>
            <person name="Nazareth L."/>
            <person name="Ngo R."/>
            <person name="Nguyen L."/>
            <person name="Okwuonu G."/>
            <person name="Ongeri F."/>
            <person name="Patil S."/>
            <person name="Petrosino J."/>
            <person name="Pham C."/>
            <person name="Pham P."/>
            <person name="Pu L.-L."/>
            <person name="Puazo M."/>
            <person name="Raj R."/>
            <person name="Reid J."/>
            <person name="Rouhana J."/>
            <person name="Saada N."/>
            <person name="Shang Y."/>
            <person name="Simmons D."/>
            <person name="Thornton R."/>
            <person name="Warren J."/>
            <person name="Weissenberger G."/>
            <person name="Zhang J."/>
            <person name="Zhang L."/>
            <person name="Zhou C."/>
            <person name="Zhu D."/>
            <person name="Muzny D."/>
            <person name="Worley K."/>
            <person name="Gibbs R."/>
        </authorList>
    </citation>
    <scope>NUCLEOTIDE SEQUENCE [LARGE SCALE GENOMIC DNA]</scope>
    <source>
        <strain evidence="25 26">DSM 17361</strain>
    </source>
</reference>
<dbReference type="InterPro" id="IPR036615">
    <property type="entry name" value="Mur_ligase_C_dom_sf"/>
</dbReference>
<evidence type="ECO:0000259" key="24">
    <source>
        <dbReference type="Pfam" id="PF08245"/>
    </source>
</evidence>
<evidence type="ECO:0000313" key="25">
    <source>
        <dbReference type="EMBL" id="EFA45437.1"/>
    </source>
</evidence>
<dbReference type="NCBIfam" id="TIGR01499">
    <property type="entry name" value="folC"/>
    <property type="match status" value="1"/>
</dbReference>
<evidence type="ECO:0000313" key="26">
    <source>
        <dbReference type="Proteomes" id="UP000003160"/>
    </source>
</evidence>
<gene>
    <name evidence="25" type="primary">folC</name>
    <name evidence="25" type="ORF">HMPREF0645_0028</name>
</gene>
<proteinExistence type="inferred from homology"/>
<dbReference type="GO" id="GO:0008841">
    <property type="term" value="F:dihydrofolate synthase activity"/>
    <property type="evidence" value="ECO:0007669"/>
    <property type="project" value="UniProtKB-EC"/>
</dbReference>
<evidence type="ECO:0000256" key="3">
    <source>
        <dbReference type="ARBA" id="ARBA00004799"/>
    </source>
</evidence>
<evidence type="ECO:0000256" key="16">
    <source>
        <dbReference type="ARBA" id="ARBA00030592"/>
    </source>
</evidence>
<evidence type="ECO:0000256" key="12">
    <source>
        <dbReference type="ARBA" id="ARBA00022840"/>
    </source>
</evidence>
<evidence type="ECO:0000256" key="7">
    <source>
        <dbReference type="ARBA" id="ARBA00013025"/>
    </source>
</evidence>
<evidence type="ECO:0000256" key="17">
    <source>
        <dbReference type="ARBA" id="ARBA00032510"/>
    </source>
</evidence>
<evidence type="ECO:0000256" key="2">
    <source>
        <dbReference type="ARBA" id="ARBA00002714"/>
    </source>
</evidence>
<dbReference type="GO" id="GO:0046656">
    <property type="term" value="P:folic acid biosynthetic process"/>
    <property type="evidence" value="ECO:0007669"/>
    <property type="project" value="UniProtKB-KW"/>
</dbReference>
<dbReference type="Proteomes" id="UP000003160">
    <property type="component" value="Unassembled WGS sequence"/>
</dbReference>
<keyword evidence="26" id="KW-1185">Reference proteome</keyword>
<evidence type="ECO:0000256" key="21">
    <source>
        <dbReference type="ARBA" id="ARBA00049161"/>
    </source>
</evidence>
<dbReference type="PANTHER" id="PTHR11136">
    <property type="entry name" value="FOLYLPOLYGLUTAMATE SYNTHASE-RELATED"/>
    <property type="match status" value="1"/>
</dbReference>
<dbReference type="Pfam" id="PF08245">
    <property type="entry name" value="Mur_ligase_M"/>
    <property type="match status" value="1"/>
</dbReference>
<feature type="domain" description="Mur ligase central" evidence="24">
    <location>
        <begin position="51"/>
        <end position="268"/>
    </location>
</feature>
<accession>D1PSW9</accession>
<dbReference type="EC" id="6.3.2.17" evidence="7"/>
<dbReference type="InterPro" id="IPR013221">
    <property type="entry name" value="Mur_ligase_cen"/>
</dbReference>
<sequence length="435" mass="48117">MTYQDTVNYLFNCYPVFEHVGGSAYKEGLDNTISLDNYFHHPHQSYKTIHVAGTNGKGSCSHTLAAILRQAGYKVGLYTSPHLVDFRERIRVNGECISKERVIQFVEEHRGFFEPLHPSFFELTTALAFLYFKEQNVDVAVIEVGLGGRLDCTNIISPLLSIITNISLDHTQFLGNTLDKIAGEKAGIIKPGIPVVIGEALPETRPVFERVAAKQQAEITFAESHPEVISSELHHVGGITYKTRNYGTFQAELGGEYQVKNTNTVLAAINVLRRSNPGKGALLNLSEENVRDGFAHVSALTGFMGRWQTLRTSPTVVCDTGHNVGGWQHLARQIKAQSCQTLRIVFGMVDDKDIDGVMNLLPPDAVYYWTQASSKRAIPAQGIQERGRKHNLHGATYSTVAEAYRQALTDARADDFIFIGGSSYIVADLLSLNDF</sequence>
<evidence type="ECO:0000256" key="19">
    <source>
        <dbReference type="ARBA" id="ARBA00047808"/>
    </source>
</evidence>
<evidence type="ECO:0000256" key="10">
    <source>
        <dbReference type="ARBA" id="ARBA00022723"/>
    </source>
</evidence>
<keyword evidence="12 22" id="KW-0067">ATP-binding</keyword>
<comment type="catalytic activity">
    <reaction evidence="20">
        <text>(6R)-5,10-methylenetetrahydrofolyl-(gamma-L-Glu)(n) + L-glutamate + ATP = (6R)-5,10-methylenetetrahydrofolyl-(gamma-L-Glu)(n+1) + ADP + phosphate + H(+)</text>
        <dbReference type="Rhea" id="RHEA:51912"/>
        <dbReference type="Rhea" id="RHEA-COMP:13257"/>
        <dbReference type="Rhea" id="RHEA-COMP:13258"/>
        <dbReference type="ChEBI" id="CHEBI:15378"/>
        <dbReference type="ChEBI" id="CHEBI:29985"/>
        <dbReference type="ChEBI" id="CHEBI:30616"/>
        <dbReference type="ChEBI" id="CHEBI:43474"/>
        <dbReference type="ChEBI" id="CHEBI:136572"/>
        <dbReference type="ChEBI" id="CHEBI:456216"/>
        <dbReference type="EC" id="6.3.2.17"/>
    </reaction>
</comment>